<dbReference type="Gene3D" id="1.50.10.10">
    <property type="match status" value="1"/>
</dbReference>
<dbReference type="InterPro" id="IPR054491">
    <property type="entry name" value="MGH1-like_GH"/>
</dbReference>
<feature type="domain" description="Putative glycogen debranching enzyme N-terminal" evidence="1">
    <location>
        <begin position="6"/>
        <end position="196"/>
    </location>
</feature>
<dbReference type="Pfam" id="PF14742">
    <property type="entry name" value="GDE_N_bis"/>
    <property type="match status" value="1"/>
</dbReference>
<accession>A0ABS2SWT4</accession>
<sequence>MDYRVIKENDLFLLTDKHGNIPKDHPYGPGLYAKDTRFLSQFELKINGKEPILLTSSGGDNYMASMKLTNPHIEENGEVELWRESVELERKRFIFDGVCYEEIIAKSYAPKPIHFNVSLHLDADFIDMFLIRGFQSGNTGERQATEVSDAKLVFHYNGADGLARATHISWNEQPTTITENSVAYGVELNHGESKHLVFAVAPGWNHEEPHVKEHGEALSGLLAQYENWNRSNPIVTSDRKDVVRLFERGLADLNVLQTDIGRGPMPVAGLPWFAVPFGRDSLIASLQALPFKPHLAKATLKTMAVYQGTKVDPWRDEQPGKIMHELRQGELAKTNQVPFTPYYGTVDATPLFLILLVEYVKTTGDLALLTELEGTVEGALMWIDEYGDLDGDGFVEYHQESSKGIANQGWKDSADSIVHRTGDFAETPIALAEVQGYVYQAKKGLSELFTETGKEEKAVQLNQEAETLKGKFEQAFWMPEQQFYAVALDKEKKQVGTLTTNPGHVLMSEMLQADRALHVSDAFVTEAFFSGYGIRTMAEGEAAYNPMSYHDGSIWPHDNSMILLGMSKLGHQAQAGVVIEGLLKAAGDFEYDRLPELFCGYNDQQPVVPYPVACSPQAWAAGTSLVFIQSMLGLTTNVLKKEVIVRPALIAEMNELHVRNIPVGKGLLEVKVTRQQNDFKVEILSNTTGLEIDIMN</sequence>
<dbReference type="Pfam" id="PF22422">
    <property type="entry name" value="MGH1-like_GH"/>
    <property type="match status" value="1"/>
</dbReference>
<keyword evidence="4" id="KW-1185">Reference proteome</keyword>
<comment type="caution">
    <text evidence="3">The sequence shown here is derived from an EMBL/GenBank/DDBJ whole genome shotgun (WGS) entry which is preliminary data.</text>
</comment>
<evidence type="ECO:0000259" key="2">
    <source>
        <dbReference type="Pfam" id="PF22422"/>
    </source>
</evidence>
<evidence type="ECO:0000259" key="1">
    <source>
        <dbReference type="Pfam" id="PF14742"/>
    </source>
</evidence>
<dbReference type="InterPro" id="IPR008928">
    <property type="entry name" value="6-hairpin_glycosidase_sf"/>
</dbReference>
<dbReference type="SUPFAM" id="SSF48208">
    <property type="entry name" value="Six-hairpin glycosidases"/>
    <property type="match status" value="1"/>
</dbReference>
<dbReference type="RefSeq" id="WP_204466842.1">
    <property type="nucleotide sequence ID" value="NZ_JAFBCV010000009.1"/>
</dbReference>
<protein>
    <submittedName>
        <fullName evidence="3">Glycogen debranching enzyme</fullName>
    </submittedName>
</protein>
<reference evidence="3" key="1">
    <citation type="submission" date="2021-01" db="EMBL/GenBank/DDBJ databases">
        <title>Genomic Encyclopedia of Type Strains, Phase IV (KMG-IV): sequencing the most valuable type-strain genomes for metagenomic binning, comparative biology and taxonomic classification.</title>
        <authorList>
            <person name="Goeker M."/>
        </authorList>
    </citation>
    <scope>NUCLEOTIDE SEQUENCE</scope>
    <source>
        <strain evidence="3">DSM 21943</strain>
    </source>
</reference>
<proteinExistence type="predicted"/>
<evidence type="ECO:0000313" key="3">
    <source>
        <dbReference type="EMBL" id="MBM7839641.1"/>
    </source>
</evidence>
<dbReference type="InterPro" id="IPR012341">
    <property type="entry name" value="6hp_glycosidase-like_sf"/>
</dbReference>
<dbReference type="EMBL" id="JAFBCV010000009">
    <property type="protein sequence ID" value="MBM7839641.1"/>
    <property type="molecule type" value="Genomic_DNA"/>
</dbReference>
<dbReference type="Proteomes" id="UP001179280">
    <property type="component" value="Unassembled WGS sequence"/>
</dbReference>
<name>A0ABS2SWT4_9BACI</name>
<feature type="domain" description="Mannosylglycerate hydrolase MGH1-like glycoside hydrolase" evidence="2">
    <location>
        <begin position="350"/>
        <end position="587"/>
    </location>
</feature>
<dbReference type="InterPro" id="IPR032856">
    <property type="entry name" value="GDE_N_bis"/>
</dbReference>
<gene>
    <name evidence="3" type="ORF">JOC54_002921</name>
</gene>
<organism evidence="3 4">
    <name type="scientific">Shouchella xiaoxiensis</name>
    <dbReference type="NCBI Taxonomy" id="766895"/>
    <lineage>
        <taxon>Bacteria</taxon>
        <taxon>Bacillati</taxon>
        <taxon>Bacillota</taxon>
        <taxon>Bacilli</taxon>
        <taxon>Bacillales</taxon>
        <taxon>Bacillaceae</taxon>
        <taxon>Shouchella</taxon>
    </lineage>
</organism>
<evidence type="ECO:0000313" key="4">
    <source>
        <dbReference type="Proteomes" id="UP001179280"/>
    </source>
</evidence>